<feature type="non-terminal residue" evidence="1">
    <location>
        <position position="191"/>
    </location>
</feature>
<protein>
    <submittedName>
        <fullName evidence="1">Uncharacterized protein</fullName>
    </submittedName>
</protein>
<reference evidence="1" key="1">
    <citation type="submission" date="2019-12" db="EMBL/GenBank/DDBJ databases">
        <authorList>
            <person name="Scholes J."/>
        </authorList>
    </citation>
    <scope>NUCLEOTIDE SEQUENCE</scope>
</reference>
<evidence type="ECO:0000313" key="1">
    <source>
        <dbReference type="EMBL" id="CAA0824332.1"/>
    </source>
</evidence>
<proteinExistence type="predicted"/>
<dbReference type="AlphaFoldDB" id="A0A9N7RCQ1"/>
<name>A0A9N7RCQ1_STRHE</name>
<dbReference type="EMBL" id="CACSLK010024742">
    <property type="protein sequence ID" value="CAA0824332.1"/>
    <property type="molecule type" value="Genomic_DNA"/>
</dbReference>
<dbReference type="OrthoDB" id="911638at2759"/>
<sequence>NLQYMVDSAAGGDIGAKTTEGMITIYETMSATSSQKSVRDKRSTVNEVGSSNNAIAQQLAELTEQMRLLNARNSSPIQTMAVNACGACGVQGHRFEVFPKAIDPSYGGQNTEVNAVQGYQNRAGNDAYSNMYNPWWQNHPHFSWSNNHYQQSPQTNFKSVHTFGRFNSSLRRRVCESTPRGHYKTEPMLGK</sequence>
<comment type="caution">
    <text evidence="1">The sequence shown here is derived from an EMBL/GenBank/DDBJ whole genome shotgun (WGS) entry which is preliminary data.</text>
</comment>
<dbReference type="Proteomes" id="UP001153555">
    <property type="component" value="Unassembled WGS sequence"/>
</dbReference>
<accession>A0A9N7RCQ1</accession>
<evidence type="ECO:0000313" key="2">
    <source>
        <dbReference type="Proteomes" id="UP001153555"/>
    </source>
</evidence>
<feature type="non-terminal residue" evidence="1">
    <location>
        <position position="1"/>
    </location>
</feature>
<gene>
    <name evidence="1" type="ORF">SHERM_21287</name>
</gene>
<organism evidence="1 2">
    <name type="scientific">Striga hermonthica</name>
    <name type="common">Purple witchweed</name>
    <name type="synonym">Buchnera hermonthica</name>
    <dbReference type="NCBI Taxonomy" id="68872"/>
    <lineage>
        <taxon>Eukaryota</taxon>
        <taxon>Viridiplantae</taxon>
        <taxon>Streptophyta</taxon>
        <taxon>Embryophyta</taxon>
        <taxon>Tracheophyta</taxon>
        <taxon>Spermatophyta</taxon>
        <taxon>Magnoliopsida</taxon>
        <taxon>eudicotyledons</taxon>
        <taxon>Gunneridae</taxon>
        <taxon>Pentapetalae</taxon>
        <taxon>asterids</taxon>
        <taxon>lamiids</taxon>
        <taxon>Lamiales</taxon>
        <taxon>Orobanchaceae</taxon>
        <taxon>Buchnereae</taxon>
        <taxon>Striga</taxon>
    </lineage>
</organism>
<keyword evidence="2" id="KW-1185">Reference proteome</keyword>